<organism evidence="1 2">
    <name type="scientific">Euplotes crassus</name>
    <dbReference type="NCBI Taxonomy" id="5936"/>
    <lineage>
        <taxon>Eukaryota</taxon>
        <taxon>Sar</taxon>
        <taxon>Alveolata</taxon>
        <taxon>Ciliophora</taxon>
        <taxon>Intramacronucleata</taxon>
        <taxon>Spirotrichea</taxon>
        <taxon>Hypotrichia</taxon>
        <taxon>Euplotida</taxon>
        <taxon>Euplotidae</taxon>
        <taxon>Moneuplotes</taxon>
    </lineage>
</organism>
<comment type="caution">
    <text evidence="1">The sequence shown here is derived from an EMBL/GenBank/DDBJ whole genome shotgun (WGS) entry which is preliminary data.</text>
</comment>
<reference evidence="1" key="1">
    <citation type="submission" date="2023-07" db="EMBL/GenBank/DDBJ databases">
        <authorList>
            <consortium name="AG Swart"/>
            <person name="Singh M."/>
            <person name="Singh A."/>
            <person name="Seah K."/>
            <person name="Emmerich C."/>
        </authorList>
    </citation>
    <scope>NUCLEOTIDE SEQUENCE</scope>
    <source>
        <strain evidence="1">DP1</strain>
    </source>
</reference>
<sequence>MFKGQPSYNGIQDEVEEIEINVNKPVSKNFALLRFWSLKDLRKVINRHTKYPVLMNKFQFRDLMSSRHGSIFGLDKNNSDYTFKQLASFTPHKFDPKSLNSVIQKPLMSSLQKGKNKDETKGKAINKICFYELMSAMIIMSHANYYNKVRFLY</sequence>
<evidence type="ECO:0000313" key="2">
    <source>
        <dbReference type="Proteomes" id="UP001295684"/>
    </source>
</evidence>
<protein>
    <submittedName>
        <fullName evidence="1">Uncharacterized protein</fullName>
    </submittedName>
</protein>
<name>A0AAD1TZA1_EUPCR</name>
<gene>
    <name evidence="1" type="ORF">ECRASSUSDP1_LOCUS380</name>
</gene>
<evidence type="ECO:0000313" key="1">
    <source>
        <dbReference type="EMBL" id="CAI2359095.1"/>
    </source>
</evidence>
<dbReference type="EMBL" id="CAMPGE010000350">
    <property type="protein sequence ID" value="CAI2359095.1"/>
    <property type="molecule type" value="Genomic_DNA"/>
</dbReference>
<keyword evidence="2" id="KW-1185">Reference proteome</keyword>
<accession>A0AAD1TZA1</accession>
<dbReference type="Proteomes" id="UP001295684">
    <property type="component" value="Unassembled WGS sequence"/>
</dbReference>
<proteinExistence type="predicted"/>
<dbReference type="AlphaFoldDB" id="A0AAD1TZA1"/>